<accession>A0A0A3IJA9</accession>
<dbReference type="SUPFAM" id="SSF48452">
    <property type="entry name" value="TPR-like"/>
    <property type="match status" value="1"/>
</dbReference>
<evidence type="ECO:0000313" key="2">
    <source>
        <dbReference type="Proteomes" id="UP000030437"/>
    </source>
</evidence>
<gene>
    <name evidence="1" type="ORF">CD32_18905</name>
</gene>
<protein>
    <submittedName>
        <fullName evidence="1">Uncharacterized protein</fullName>
    </submittedName>
</protein>
<dbReference type="EMBL" id="JPVP01000059">
    <property type="protein sequence ID" value="KGR82903.1"/>
    <property type="molecule type" value="Genomic_DNA"/>
</dbReference>
<evidence type="ECO:0000313" key="1">
    <source>
        <dbReference type="EMBL" id="KGR82903.1"/>
    </source>
</evidence>
<organism evidence="1 2">
    <name type="scientific">Lysinibacillus odysseyi 34hs-1 = NBRC 100172</name>
    <dbReference type="NCBI Taxonomy" id="1220589"/>
    <lineage>
        <taxon>Bacteria</taxon>
        <taxon>Bacillati</taxon>
        <taxon>Bacillota</taxon>
        <taxon>Bacilli</taxon>
        <taxon>Bacillales</taxon>
        <taxon>Bacillaceae</taxon>
        <taxon>Lysinibacillus</taxon>
    </lineage>
</organism>
<keyword evidence="2" id="KW-1185">Reference proteome</keyword>
<dbReference type="InterPro" id="IPR011990">
    <property type="entry name" value="TPR-like_helical_dom_sf"/>
</dbReference>
<dbReference type="Gene3D" id="1.25.40.10">
    <property type="entry name" value="Tetratricopeptide repeat domain"/>
    <property type="match status" value="1"/>
</dbReference>
<dbReference type="eggNOG" id="COG0457">
    <property type="taxonomic scope" value="Bacteria"/>
</dbReference>
<reference evidence="1 2" key="1">
    <citation type="submission" date="2014-02" db="EMBL/GenBank/DDBJ databases">
        <title>Draft genome sequence of Lysinibacillus odysseyi NBRC 100172.</title>
        <authorList>
            <person name="Zhang F."/>
            <person name="Wang G."/>
            <person name="Zhang L."/>
        </authorList>
    </citation>
    <scope>NUCLEOTIDE SEQUENCE [LARGE SCALE GENOMIC DNA]</scope>
    <source>
        <strain evidence="1 2">NBRC 100172</strain>
    </source>
</reference>
<dbReference type="AlphaFoldDB" id="A0A0A3IJA9"/>
<comment type="caution">
    <text evidence="1">The sequence shown here is derived from an EMBL/GenBank/DDBJ whole genome shotgun (WGS) entry which is preliminary data.</text>
</comment>
<dbReference type="Proteomes" id="UP000030437">
    <property type="component" value="Unassembled WGS sequence"/>
</dbReference>
<name>A0A0A3IJA9_9BACI</name>
<dbReference type="RefSeq" id="WP_036157583.1">
    <property type="nucleotide sequence ID" value="NZ_AVCX01000002.1"/>
</dbReference>
<proteinExistence type="predicted"/>
<sequence length="458" mass="53582">MQLKMSSHQEYINQLYTQGLFKQMLQYSKQALSLALQNQCYPEALTFYKDILEAYRNIGNISLLHESLREYEKLCKVHGSLKDKMYYSQFAGIFHGVTGNKEFALASYKSALHYAHELKDYEVLASCYALISNVLIDMEEEQQAMFGVKLAHHYSQHIFDETEPVIRINISLMYTYAQLTKREEFMELREMTIKLIGTRPLHFQFAKMLLFEGKLLYNLHELEKSSQTFKQALELLDTEEHLVYLCYIYHDILKYRLDAYFPKGYIRTQLQIIEKRLVEWNNSFSEGNEAFQSPVSLSDENNHMLFDSLALMDLTQVQELTDQSLAQGQNCVCVLFSLPQKEARKHHKEMQLHYQLTYAVFSMIQEHLKNIPHLFTHTGHEEGIIILFNDTDTEQTVYSIYQNVRKMTEPNELPPDILPIHFGLAYSKDLRIPAFDALYAKASACQYYASSMNKLFVL</sequence>